<proteinExistence type="predicted"/>
<gene>
    <name evidence="1" type="ORF">DVH24_009819</name>
</gene>
<keyword evidence="2" id="KW-1185">Reference proteome</keyword>
<dbReference type="Proteomes" id="UP000290289">
    <property type="component" value="Chromosome 1"/>
</dbReference>
<organism evidence="1 2">
    <name type="scientific">Malus domestica</name>
    <name type="common">Apple</name>
    <name type="synonym">Pyrus malus</name>
    <dbReference type="NCBI Taxonomy" id="3750"/>
    <lineage>
        <taxon>Eukaryota</taxon>
        <taxon>Viridiplantae</taxon>
        <taxon>Streptophyta</taxon>
        <taxon>Embryophyta</taxon>
        <taxon>Tracheophyta</taxon>
        <taxon>Spermatophyta</taxon>
        <taxon>Magnoliopsida</taxon>
        <taxon>eudicotyledons</taxon>
        <taxon>Gunneridae</taxon>
        <taxon>Pentapetalae</taxon>
        <taxon>rosids</taxon>
        <taxon>fabids</taxon>
        <taxon>Rosales</taxon>
        <taxon>Rosaceae</taxon>
        <taxon>Amygdaloideae</taxon>
        <taxon>Maleae</taxon>
        <taxon>Malus</taxon>
    </lineage>
</organism>
<evidence type="ECO:0000313" key="1">
    <source>
        <dbReference type="EMBL" id="RXI07788.1"/>
    </source>
</evidence>
<name>A0A498KJ92_MALDO</name>
<reference evidence="1 2" key="1">
    <citation type="submission" date="2018-10" db="EMBL/GenBank/DDBJ databases">
        <title>A high-quality apple genome assembly.</title>
        <authorList>
            <person name="Hu J."/>
        </authorList>
    </citation>
    <scope>NUCLEOTIDE SEQUENCE [LARGE SCALE GENOMIC DNA]</scope>
    <source>
        <strain evidence="2">cv. HFTH1</strain>
        <tissue evidence="1">Young leaf</tissue>
    </source>
</reference>
<evidence type="ECO:0000313" key="2">
    <source>
        <dbReference type="Proteomes" id="UP000290289"/>
    </source>
</evidence>
<dbReference type="EMBL" id="RDQH01000327">
    <property type="protein sequence ID" value="RXI07788.1"/>
    <property type="molecule type" value="Genomic_DNA"/>
</dbReference>
<comment type="caution">
    <text evidence="1">The sequence shown here is derived from an EMBL/GenBank/DDBJ whole genome shotgun (WGS) entry which is preliminary data.</text>
</comment>
<protein>
    <submittedName>
        <fullName evidence="1">Uncharacterized protein</fullName>
    </submittedName>
</protein>
<accession>A0A498KJ92</accession>
<dbReference type="AlphaFoldDB" id="A0A498KJ92"/>
<sequence>MAHFLRFITWQLIFRMKRVCFTTRIFVLQSNTFPSKSLVLVSSVVFRSSVVEAILVTTTALQYVQITRTTISATTSTCSRYPHRLLPVGSVDFALEVLKLAAIGFASLVCCNRICIGIYICIGIGTSTGIWSFASTSSVGKLMSCTAISLTGGTPIEDVIVPEDAGLQIVTEVLDKKFGRRHVKVVRCMGKAGIVHMRGQCLEGGSDNSKRLACGLGRADQYDCTGLSDVWPPNLDTST</sequence>